<protein>
    <submittedName>
        <fullName evidence="1">Uncharacterized protein</fullName>
    </submittedName>
</protein>
<sequence length="47" mass="5768">MFERIYDNLRQMLRPYTAIIGIFQKTKVLLLFMSRTKIYFTKGKKQH</sequence>
<gene>
    <name evidence="1" type="ORF">KsCSTR_49460</name>
</gene>
<dbReference type="Proteomes" id="UP000501926">
    <property type="component" value="Chromosome"/>
</dbReference>
<evidence type="ECO:0000313" key="2">
    <source>
        <dbReference type="Proteomes" id="UP000501926"/>
    </source>
</evidence>
<name>A0A6G7GYC8_KUEST</name>
<dbReference type="AlphaFoldDB" id="A0A6G7GYC8"/>
<reference evidence="1 2" key="1">
    <citation type="submission" date="2020-02" db="EMBL/GenBank/DDBJ databases">
        <title>Newly sequenced genome of strain CSTR1 showed variability in Candidatus Kuenenia stuttgartiensis genomes.</title>
        <authorList>
            <person name="Ding C."/>
            <person name="Adrian L."/>
        </authorList>
    </citation>
    <scope>NUCLEOTIDE SEQUENCE [LARGE SCALE GENOMIC DNA]</scope>
    <source>
        <strain evidence="1 2">CSTR1</strain>
    </source>
</reference>
<evidence type="ECO:0000313" key="1">
    <source>
        <dbReference type="EMBL" id="QII14323.1"/>
    </source>
</evidence>
<accession>A0A6G7GYC8</accession>
<organism evidence="1 2">
    <name type="scientific">Kuenenia stuttgartiensis</name>
    <dbReference type="NCBI Taxonomy" id="174633"/>
    <lineage>
        <taxon>Bacteria</taxon>
        <taxon>Pseudomonadati</taxon>
        <taxon>Planctomycetota</taxon>
        <taxon>Candidatus Brocadiia</taxon>
        <taxon>Candidatus Brocadiales</taxon>
        <taxon>Candidatus Brocadiaceae</taxon>
        <taxon>Candidatus Kuenenia</taxon>
    </lineage>
</organism>
<dbReference type="EMBL" id="CP049055">
    <property type="protein sequence ID" value="QII14323.1"/>
    <property type="molecule type" value="Genomic_DNA"/>
</dbReference>
<proteinExistence type="predicted"/>